<keyword evidence="1" id="KW-0472">Membrane</keyword>
<reference evidence="2 3" key="1">
    <citation type="journal article" date="2005" name="Int. J. Syst. Evol. Microbiol.">
        <title>Bacillus litoralis sp. nov., isolated from a tidal flat of the Yellow Sea in Korea.</title>
        <authorList>
            <person name="Yoon J.H."/>
            <person name="Oh T.K."/>
        </authorList>
    </citation>
    <scope>NUCLEOTIDE SEQUENCE [LARGE SCALE GENOMIC DNA]</scope>
    <source>
        <strain evidence="2 3">SW-211</strain>
    </source>
</reference>
<comment type="caution">
    <text evidence="2">The sequence shown here is derived from an EMBL/GenBank/DDBJ whole genome shotgun (WGS) entry which is preliminary data.</text>
</comment>
<keyword evidence="1" id="KW-0812">Transmembrane</keyword>
<organism evidence="2 3">
    <name type="scientific">Metabacillus litoralis</name>
    <dbReference type="NCBI Taxonomy" id="152268"/>
    <lineage>
        <taxon>Bacteria</taxon>
        <taxon>Bacillati</taxon>
        <taxon>Bacillota</taxon>
        <taxon>Bacilli</taxon>
        <taxon>Bacillales</taxon>
        <taxon>Bacillaceae</taxon>
        <taxon>Metabacillus</taxon>
    </lineage>
</organism>
<protein>
    <submittedName>
        <fullName evidence="2">Uncharacterized protein</fullName>
    </submittedName>
</protein>
<evidence type="ECO:0000313" key="3">
    <source>
        <dbReference type="Proteomes" id="UP000321363"/>
    </source>
</evidence>
<accession>A0A5C6W6L6</accession>
<proteinExistence type="predicted"/>
<sequence length="53" mass="5987">MNNRPFVYSDNCIYFNITEESPFLVILFELSSAFGTVGLSFGFSNLLDRSSLL</sequence>
<dbReference type="EMBL" id="VOQF01000003">
    <property type="protein sequence ID" value="TXC92195.1"/>
    <property type="molecule type" value="Genomic_DNA"/>
</dbReference>
<gene>
    <name evidence="2" type="ORF">FS935_05060</name>
</gene>
<evidence type="ECO:0000313" key="2">
    <source>
        <dbReference type="EMBL" id="TXC92195.1"/>
    </source>
</evidence>
<keyword evidence="3" id="KW-1185">Reference proteome</keyword>
<dbReference type="AlphaFoldDB" id="A0A5C6W6L6"/>
<feature type="transmembrane region" description="Helical" evidence="1">
    <location>
        <begin position="23"/>
        <end position="47"/>
    </location>
</feature>
<name>A0A5C6W6L6_9BACI</name>
<evidence type="ECO:0000256" key="1">
    <source>
        <dbReference type="SAM" id="Phobius"/>
    </source>
</evidence>
<keyword evidence="1" id="KW-1133">Transmembrane helix</keyword>
<dbReference type="Proteomes" id="UP000321363">
    <property type="component" value="Unassembled WGS sequence"/>
</dbReference>